<dbReference type="Pfam" id="PF08268">
    <property type="entry name" value="FBA_3"/>
    <property type="match status" value="1"/>
</dbReference>
<dbReference type="InterPro" id="IPR013187">
    <property type="entry name" value="F-box-assoc_dom_typ3"/>
</dbReference>
<dbReference type="SMART" id="SM00256">
    <property type="entry name" value="FBOX"/>
    <property type="match status" value="1"/>
</dbReference>
<proteinExistence type="predicted"/>
<protein>
    <recommendedName>
        <fullName evidence="1">F-box domain-containing protein</fullName>
    </recommendedName>
</protein>
<evidence type="ECO:0000313" key="3">
    <source>
        <dbReference type="Proteomes" id="UP000187203"/>
    </source>
</evidence>
<dbReference type="STRING" id="93759.A0A1R3JQN5"/>
<gene>
    <name evidence="2" type="ORF">COLO4_14882</name>
</gene>
<name>A0A1R3JQN5_9ROSI</name>
<accession>A0A1R3JQN5</accession>
<comment type="caution">
    <text evidence="2">The sequence shown here is derived from an EMBL/GenBank/DDBJ whole genome shotgun (WGS) entry which is preliminary data.</text>
</comment>
<dbReference type="InterPro" id="IPR017451">
    <property type="entry name" value="F-box-assoc_interact_dom"/>
</dbReference>
<dbReference type="InterPro" id="IPR036047">
    <property type="entry name" value="F-box-like_dom_sf"/>
</dbReference>
<dbReference type="SUPFAM" id="SSF81383">
    <property type="entry name" value="F-box domain"/>
    <property type="match status" value="1"/>
</dbReference>
<dbReference type="Gene3D" id="1.20.1280.50">
    <property type="match status" value="1"/>
</dbReference>
<dbReference type="CDD" id="cd22157">
    <property type="entry name" value="F-box_AtFBW1-like"/>
    <property type="match status" value="1"/>
</dbReference>
<dbReference type="NCBIfam" id="TIGR01640">
    <property type="entry name" value="F_box_assoc_1"/>
    <property type="match status" value="1"/>
</dbReference>
<evidence type="ECO:0000313" key="2">
    <source>
        <dbReference type="EMBL" id="OMO97110.1"/>
    </source>
</evidence>
<dbReference type="PROSITE" id="PS50181">
    <property type="entry name" value="FBOX"/>
    <property type="match status" value="1"/>
</dbReference>
<dbReference type="Proteomes" id="UP000187203">
    <property type="component" value="Unassembled WGS sequence"/>
</dbReference>
<keyword evidence="3" id="KW-1185">Reference proteome</keyword>
<dbReference type="Pfam" id="PF00646">
    <property type="entry name" value="F-box"/>
    <property type="match status" value="1"/>
</dbReference>
<dbReference type="AlphaFoldDB" id="A0A1R3JQN5"/>
<organism evidence="2 3">
    <name type="scientific">Corchorus olitorius</name>
    <dbReference type="NCBI Taxonomy" id="93759"/>
    <lineage>
        <taxon>Eukaryota</taxon>
        <taxon>Viridiplantae</taxon>
        <taxon>Streptophyta</taxon>
        <taxon>Embryophyta</taxon>
        <taxon>Tracheophyta</taxon>
        <taxon>Spermatophyta</taxon>
        <taxon>Magnoliopsida</taxon>
        <taxon>eudicotyledons</taxon>
        <taxon>Gunneridae</taxon>
        <taxon>Pentapetalae</taxon>
        <taxon>rosids</taxon>
        <taxon>malvids</taxon>
        <taxon>Malvales</taxon>
        <taxon>Malvaceae</taxon>
        <taxon>Grewioideae</taxon>
        <taxon>Apeibeae</taxon>
        <taxon>Corchorus</taxon>
    </lineage>
</organism>
<evidence type="ECO:0000259" key="1">
    <source>
        <dbReference type="PROSITE" id="PS50181"/>
    </source>
</evidence>
<dbReference type="EMBL" id="AWUE01015474">
    <property type="protein sequence ID" value="OMO97110.1"/>
    <property type="molecule type" value="Genomic_DNA"/>
</dbReference>
<sequence length="392" mass="44455">MSDYINLPQELILEILVRLPVEDLVKFTAVCKSWNSLIKNPNFISTHLGKSISSSSTNRLLFRQLETDARLQYSLCLDNKALHEYKQPPCPNGGCGFGVAGSYNGLVCLVRDMGFYYGSTFILWNPAIKKAIHLPEPSVRYSSLYDAFIGFGFDSKTNDYKLLRLVVNVMNNHTEAEVYSLNANCWRRITYIAPNYTPHFEDPGNYVNSFDELAWKNYCANGFVKLAWRTYGNSFVNGSIHLLACDRNAYRILAFDVSEEVFSEIPLPDHLSNASNFICANLLKYGESSIATLTCEWEPSLMCTQRHLWVMKEYGVATSWTKVLAEAAAVSVPRVVFFRKDEEQIFLVRNEHLVVDSYVESLVLLDKCCINSPWNVISIDEEPEDDDANSTG</sequence>
<dbReference type="PANTHER" id="PTHR31672">
    <property type="entry name" value="BNACNNG10540D PROTEIN"/>
    <property type="match status" value="1"/>
</dbReference>
<reference evidence="3" key="1">
    <citation type="submission" date="2013-09" db="EMBL/GenBank/DDBJ databases">
        <title>Corchorus olitorius genome sequencing.</title>
        <authorList>
            <person name="Alam M."/>
            <person name="Haque M.S."/>
            <person name="Islam M.S."/>
            <person name="Emdad E.M."/>
            <person name="Islam M.M."/>
            <person name="Ahmed B."/>
            <person name="Halim A."/>
            <person name="Hossen Q.M.M."/>
            <person name="Hossain M.Z."/>
            <person name="Ahmed R."/>
            <person name="Khan M.M."/>
            <person name="Islam R."/>
            <person name="Rashid M.M."/>
            <person name="Khan S.A."/>
            <person name="Rahman M.S."/>
            <person name="Alam M."/>
            <person name="Yahiya A.S."/>
            <person name="Khan M.S."/>
            <person name="Azam M.S."/>
            <person name="Haque T."/>
            <person name="Lashkar M.Z.H."/>
            <person name="Akhand A.I."/>
            <person name="Morshed G."/>
            <person name="Roy S."/>
            <person name="Uddin K.S."/>
            <person name="Rabeya T."/>
            <person name="Hossain A.S."/>
            <person name="Chowdhury A."/>
            <person name="Snigdha A.R."/>
            <person name="Mortoza M.S."/>
            <person name="Matin S.A."/>
            <person name="Hoque S.M.E."/>
            <person name="Islam M.K."/>
            <person name="Roy D.K."/>
            <person name="Haider R."/>
            <person name="Moosa M.M."/>
            <person name="Elias S.M."/>
            <person name="Hasan A.M."/>
            <person name="Jahan S."/>
            <person name="Shafiuddin M."/>
            <person name="Mahmood N."/>
            <person name="Shommy N.S."/>
        </authorList>
    </citation>
    <scope>NUCLEOTIDE SEQUENCE [LARGE SCALE GENOMIC DNA]</scope>
    <source>
        <strain evidence="3">cv. O-4</strain>
    </source>
</reference>
<dbReference type="InterPro" id="IPR050796">
    <property type="entry name" value="SCF_F-box_component"/>
</dbReference>
<feature type="domain" description="F-box" evidence="1">
    <location>
        <begin position="1"/>
        <end position="48"/>
    </location>
</feature>
<dbReference type="InterPro" id="IPR001810">
    <property type="entry name" value="F-box_dom"/>
</dbReference>
<dbReference type="OrthoDB" id="5314306at2759"/>
<dbReference type="PANTHER" id="PTHR31672:SF10">
    <property type="entry name" value="F-BOX DOMAIN-CONTAINING PROTEIN"/>
    <property type="match status" value="1"/>
</dbReference>